<proteinExistence type="predicted"/>
<dbReference type="EMBL" id="JAMZDY010000001">
    <property type="protein sequence ID" value="MCP2370538.1"/>
    <property type="molecule type" value="Genomic_DNA"/>
</dbReference>
<keyword evidence="1" id="KW-0407">Ion channel</keyword>
<dbReference type="AlphaFoldDB" id="A0A9X2KAP0"/>
<keyword evidence="2" id="KW-1185">Reference proteome</keyword>
<protein>
    <submittedName>
        <fullName evidence="1">Voltage-gated potassium channel Kch</fullName>
    </submittedName>
</protein>
<keyword evidence="1" id="KW-0813">Transport</keyword>
<organism evidence="1 2">
    <name type="scientific">Agromyces terreus</name>
    <dbReference type="NCBI Taxonomy" id="424795"/>
    <lineage>
        <taxon>Bacteria</taxon>
        <taxon>Bacillati</taxon>
        <taxon>Actinomycetota</taxon>
        <taxon>Actinomycetes</taxon>
        <taxon>Micrococcales</taxon>
        <taxon>Microbacteriaceae</taxon>
        <taxon>Agromyces</taxon>
    </lineage>
</organism>
<sequence length="474" mass="49627">MPERPLTVIDEADAAAAAIATSAAMFDASPVAVVAPDAEAELAAGSKVATELGVPLLLEPSSAGDAADDAADALADELDRLGVTRVVAIGPDDHTGSASDDAGYGERDVVRVAGDDAPADAVDALPDFDAATTPAAAVVLVTDDDSAPAATARAARAIVEALPADDPNPQHSPDAIEALHAADGAPALAIGPEFAASDALDWQVRTARTGAQLPGGGQVLFPDRMLVAAYGRPDSPSLGILGEQPLDATITRAAALAATYDDLTDRTVLPALEIITTVASGAPTPDGDYSGESEPEDLVPWIEAAGAAGQYVVLDLQPGHDTFPQQLDEYRSLLAYPWVGLALDPEWRLDPGQRHLVDIGQVEASEVNEVIDRLAAICDEHDLPPKLLVLHQFRNDMILHREQIDVGRPEVDVLFHVDGNGTQPAKQATWNTLREGAPPAAWGWKNFIDEDAPMLTPEQTMREVSPAPDLVSYQ</sequence>
<reference evidence="1" key="1">
    <citation type="submission" date="2022-06" db="EMBL/GenBank/DDBJ databases">
        <title>Sequencing the genomes of 1000 actinobacteria strains.</title>
        <authorList>
            <person name="Klenk H.-P."/>
        </authorList>
    </citation>
    <scope>NUCLEOTIDE SEQUENCE</scope>
    <source>
        <strain evidence="1">DSM 22016</strain>
    </source>
</reference>
<keyword evidence="1" id="KW-0406">Ion transport</keyword>
<dbReference type="Proteomes" id="UP001139722">
    <property type="component" value="Unassembled WGS sequence"/>
</dbReference>
<evidence type="ECO:0000313" key="1">
    <source>
        <dbReference type="EMBL" id="MCP2370538.1"/>
    </source>
</evidence>
<dbReference type="RefSeq" id="WP_232057529.1">
    <property type="nucleotide sequence ID" value="NZ_JAMZDY010000001.1"/>
</dbReference>
<dbReference type="GO" id="GO:0034220">
    <property type="term" value="P:monoatomic ion transmembrane transport"/>
    <property type="evidence" value="ECO:0007669"/>
    <property type="project" value="UniProtKB-KW"/>
</dbReference>
<gene>
    <name evidence="1" type="ORF">BJ978_001214</name>
</gene>
<accession>A0A9X2KAP0</accession>
<comment type="caution">
    <text evidence="1">The sequence shown here is derived from an EMBL/GenBank/DDBJ whole genome shotgun (WGS) entry which is preliminary data.</text>
</comment>
<evidence type="ECO:0000313" key="2">
    <source>
        <dbReference type="Proteomes" id="UP001139722"/>
    </source>
</evidence>
<name>A0A9X2KAP0_9MICO</name>